<gene>
    <name evidence="11" type="primary">recG</name>
    <name evidence="11" type="ORF">K1J50_03325</name>
</gene>
<accession>A0ABS7F166</accession>
<evidence type="ECO:0000256" key="5">
    <source>
        <dbReference type="ARBA" id="ARBA00022840"/>
    </source>
</evidence>
<dbReference type="SMART" id="SM00490">
    <property type="entry name" value="HELICc"/>
    <property type="match status" value="1"/>
</dbReference>
<proteinExistence type="predicted"/>
<evidence type="ECO:0000256" key="3">
    <source>
        <dbReference type="ARBA" id="ARBA00022801"/>
    </source>
</evidence>
<evidence type="ECO:0000256" key="4">
    <source>
        <dbReference type="ARBA" id="ARBA00022806"/>
    </source>
</evidence>
<dbReference type="Pfam" id="PF00271">
    <property type="entry name" value="Helicase_C"/>
    <property type="match status" value="1"/>
</dbReference>
<dbReference type="SUPFAM" id="SSF52540">
    <property type="entry name" value="P-loop containing nucleoside triphosphate hydrolases"/>
    <property type="match status" value="2"/>
</dbReference>
<evidence type="ECO:0000313" key="11">
    <source>
        <dbReference type="EMBL" id="MBW8268510.1"/>
    </source>
</evidence>
<dbReference type="GO" id="GO:0016787">
    <property type="term" value="F:hydrolase activity"/>
    <property type="evidence" value="ECO:0007669"/>
    <property type="project" value="UniProtKB-KW"/>
</dbReference>
<reference evidence="11 12" key="1">
    <citation type="submission" date="2021-08" db="EMBL/GenBank/DDBJ databases">
        <title>Caldovatus sediminis gen. nov., sp. nov., a moderately thermophilic bacterium isolated from a hot spring.</title>
        <authorList>
            <person name="Hu C.-J."/>
            <person name="Li W.-J."/>
            <person name="Xian W.-D."/>
        </authorList>
    </citation>
    <scope>NUCLEOTIDE SEQUENCE [LARGE SCALE GENOMIC DNA]</scope>
    <source>
        <strain evidence="11 12">SYSU G05006</strain>
    </source>
</reference>
<dbReference type="InterPro" id="IPR001650">
    <property type="entry name" value="Helicase_C-like"/>
</dbReference>
<dbReference type="PROSITE" id="PS51192">
    <property type="entry name" value="HELICASE_ATP_BIND_1"/>
    <property type="match status" value="1"/>
</dbReference>
<dbReference type="InterPro" id="IPR047112">
    <property type="entry name" value="RecG/Mfd"/>
</dbReference>
<name>A0ABS7F166_9PROT</name>
<keyword evidence="3 11" id="KW-0378">Hydrolase</keyword>
<dbReference type="SUPFAM" id="SSF50249">
    <property type="entry name" value="Nucleic acid-binding proteins"/>
    <property type="match status" value="1"/>
</dbReference>
<dbReference type="PANTHER" id="PTHR47964:SF1">
    <property type="entry name" value="ATP-DEPENDENT DNA HELICASE HOMOLOG RECG, CHLOROPLASTIC"/>
    <property type="match status" value="1"/>
</dbReference>
<evidence type="ECO:0000313" key="12">
    <source>
        <dbReference type="Proteomes" id="UP001519924"/>
    </source>
</evidence>
<keyword evidence="6" id="KW-0238">DNA-binding</keyword>
<keyword evidence="1" id="KW-0547">Nucleotide-binding</keyword>
<keyword evidence="5" id="KW-0067">ATP-binding</keyword>
<evidence type="ECO:0000256" key="1">
    <source>
        <dbReference type="ARBA" id="ARBA00022741"/>
    </source>
</evidence>
<protein>
    <submittedName>
        <fullName evidence="11">ATP-dependent DNA helicase RecG</fullName>
        <ecNumber evidence="11">3.6.4.12</ecNumber>
    </submittedName>
</protein>
<dbReference type="Gene3D" id="3.40.50.300">
    <property type="entry name" value="P-loop containing nucleotide triphosphate hydrolases"/>
    <property type="match status" value="2"/>
</dbReference>
<dbReference type="InterPro" id="IPR045562">
    <property type="entry name" value="RecG_dom3_C"/>
</dbReference>
<dbReference type="EMBL" id="JAHZUY010000004">
    <property type="protein sequence ID" value="MBW8268510.1"/>
    <property type="molecule type" value="Genomic_DNA"/>
</dbReference>
<dbReference type="RefSeq" id="WP_220116013.1">
    <property type="nucleotide sequence ID" value="NZ_JAHZUY010000004.1"/>
</dbReference>
<dbReference type="Pfam" id="PF19833">
    <property type="entry name" value="RecG_dom3_C"/>
    <property type="match status" value="1"/>
</dbReference>
<dbReference type="Proteomes" id="UP001519924">
    <property type="component" value="Unassembled WGS sequence"/>
</dbReference>
<feature type="region of interest" description="Disordered" evidence="8">
    <location>
        <begin position="1"/>
        <end position="25"/>
    </location>
</feature>
<feature type="domain" description="Helicase C-terminal" evidence="10">
    <location>
        <begin position="483"/>
        <end position="639"/>
    </location>
</feature>
<evidence type="ECO:0000256" key="7">
    <source>
        <dbReference type="ARBA" id="ARBA00023204"/>
    </source>
</evidence>
<evidence type="ECO:0000256" key="6">
    <source>
        <dbReference type="ARBA" id="ARBA00023125"/>
    </source>
</evidence>
<dbReference type="Pfam" id="PF00270">
    <property type="entry name" value="DEAD"/>
    <property type="match status" value="1"/>
</dbReference>
<keyword evidence="2" id="KW-0227">DNA damage</keyword>
<comment type="caution">
    <text evidence="11">The sequence shown here is derived from an EMBL/GenBank/DDBJ whole genome shotgun (WGS) entry which is preliminary data.</text>
</comment>
<keyword evidence="4 11" id="KW-0347">Helicase</keyword>
<dbReference type="NCBIfam" id="NF008164">
    <property type="entry name" value="PRK10917.1-2"/>
    <property type="match status" value="1"/>
</dbReference>
<organism evidence="11 12">
    <name type="scientific">Caldovatus aquaticus</name>
    <dbReference type="NCBI Taxonomy" id="2865671"/>
    <lineage>
        <taxon>Bacteria</taxon>
        <taxon>Pseudomonadati</taxon>
        <taxon>Pseudomonadota</taxon>
        <taxon>Alphaproteobacteria</taxon>
        <taxon>Acetobacterales</taxon>
        <taxon>Roseomonadaceae</taxon>
        <taxon>Caldovatus</taxon>
    </lineage>
</organism>
<sequence length="713" mass="76152">MGILSARGGRRGAAPPAAPAAPSAEADPRLAPLLAPLATLRGVGPGLARLLAEAAGGERVLDLLFHLPERVVLRRRLADPAEAPAEGEVVLAATIRSLRAAVARTGRPYVEARASAAGRPLTIRYINGRLAWLKEKLPVGEVRFFAGRLLPEGAGYAMLNPLAAAQEAALPLAEPVWPLVRDLSQPRLAAAMRAALERLPELPEWQDPALLRREGWPGFAAAIRALQVPAGPLPEGARRRLAYDELLAGQLALGLVRRRVRARPGRALTGDGTLRARALAAFGRALTPSQARAVAEIDADLAAPTRMLRLLQGDVGSGKTLVAVLAMLRAVEAGAQAALMAPTEILARQHLRTLARLCLPAGVRVELLTGSVKGAQRRRVLAGLAEGSVRIVVGTHALFQESVEFRDLGLAVVDEQHRFGVAQRLMLAGKGSQADMLVMTATPIPRTLLLTQWGEMAVSRLTDKPAGRRPVRTTLHGLRQLPEVTEAIARALDRGARVYWVCPHVAESEASDIAAAETRAAELRERFGALVGLAHGRLETDAREAALGDFAAGRTRILVATTVIEVGVDVPEATVMVIEHAERFGLAQLHQLRGRVGRGAEASHCLLLYDEGLGHAARERLLILRDTEDGFAIADADFRLRGAGEALGTRQSGLPGFRLADPVEHEGLIRLAHQDAELLLEKDPRLASERGRAARLLLALFGKEAAMETLHAG</sequence>
<dbReference type="PROSITE" id="PS51194">
    <property type="entry name" value="HELICASE_CTER"/>
    <property type="match status" value="1"/>
</dbReference>
<dbReference type="PANTHER" id="PTHR47964">
    <property type="entry name" value="ATP-DEPENDENT DNA HELICASE HOMOLOG RECG, CHLOROPLASTIC"/>
    <property type="match status" value="1"/>
</dbReference>
<dbReference type="EC" id="3.6.4.12" evidence="11"/>
<dbReference type="GO" id="GO:0003678">
    <property type="term" value="F:DNA helicase activity"/>
    <property type="evidence" value="ECO:0007669"/>
    <property type="project" value="UniProtKB-EC"/>
</dbReference>
<keyword evidence="7" id="KW-0234">DNA repair</keyword>
<keyword evidence="12" id="KW-1185">Reference proteome</keyword>
<dbReference type="InterPro" id="IPR012340">
    <property type="entry name" value="NA-bd_OB-fold"/>
</dbReference>
<dbReference type="InterPro" id="IPR027417">
    <property type="entry name" value="P-loop_NTPase"/>
</dbReference>
<evidence type="ECO:0000256" key="8">
    <source>
        <dbReference type="SAM" id="MobiDB-lite"/>
    </source>
</evidence>
<dbReference type="InterPro" id="IPR011545">
    <property type="entry name" value="DEAD/DEAH_box_helicase_dom"/>
</dbReference>
<feature type="domain" description="Helicase ATP-binding" evidence="9">
    <location>
        <begin position="300"/>
        <end position="461"/>
    </location>
</feature>
<evidence type="ECO:0000259" key="10">
    <source>
        <dbReference type="PROSITE" id="PS51194"/>
    </source>
</evidence>
<evidence type="ECO:0000256" key="2">
    <source>
        <dbReference type="ARBA" id="ARBA00022763"/>
    </source>
</evidence>
<dbReference type="InterPro" id="IPR014001">
    <property type="entry name" value="Helicase_ATP-bd"/>
</dbReference>
<evidence type="ECO:0000259" key="9">
    <source>
        <dbReference type="PROSITE" id="PS51192"/>
    </source>
</evidence>
<dbReference type="SMART" id="SM00487">
    <property type="entry name" value="DEXDc"/>
    <property type="match status" value="1"/>
</dbReference>
<feature type="compositionally biased region" description="Low complexity" evidence="8">
    <location>
        <begin position="12"/>
        <end position="25"/>
    </location>
</feature>